<accession>A0A0F9JA11</accession>
<sequence>MKKYPTKQDTKKHKEQLENSLKQYILGYDKKAEFVSNYLRVLFVDLVLDLENTGIETKNAHYESFIKKLSKTKTGFPRRKK</sequence>
<dbReference type="AlphaFoldDB" id="A0A0F9JA11"/>
<reference evidence="1" key="1">
    <citation type="journal article" date="2015" name="Nature">
        <title>Complex archaea that bridge the gap between prokaryotes and eukaryotes.</title>
        <authorList>
            <person name="Spang A."/>
            <person name="Saw J.H."/>
            <person name="Jorgensen S.L."/>
            <person name="Zaremba-Niedzwiedzka K."/>
            <person name="Martijn J."/>
            <person name="Lind A.E."/>
            <person name="van Eijk R."/>
            <person name="Schleper C."/>
            <person name="Guy L."/>
            <person name="Ettema T.J."/>
        </authorList>
    </citation>
    <scope>NUCLEOTIDE SEQUENCE</scope>
</reference>
<name>A0A0F9JA11_9ZZZZ</name>
<gene>
    <name evidence="1" type="ORF">LCGC14_1555640</name>
</gene>
<dbReference type="EMBL" id="LAZR01011952">
    <property type="protein sequence ID" value="KKM51283.1"/>
    <property type="molecule type" value="Genomic_DNA"/>
</dbReference>
<protein>
    <submittedName>
        <fullName evidence="1">Uncharacterized protein</fullName>
    </submittedName>
</protein>
<proteinExistence type="predicted"/>
<organism evidence="1">
    <name type="scientific">marine sediment metagenome</name>
    <dbReference type="NCBI Taxonomy" id="412755"/>
    <lineage>
        <taxon>unclassified sequences</taxon>
        <taxon>metagenomes</taxon>
        <taxon>ecological metagenomes</taxon>
    </lineage>
</organism>
<comment type="caution">
    <text evidence="1">The sequence shown here is derived from an EMBL/GenBank/DDBJ whole genome shotgun (WGS) entry which is preliminary data.</text>
</comment>
<evidence type="ECO:0000313" key="1">
    <source>
        <dbReference type="EMBL" id="KKM51283.1"/>
    </source>
</evidence>